<feature type="chain" id="PRO_5011111106" evidence="2">
    <location>
        <begin position="24"/>
        <end position="108"/>
    </location>
</feature>
<accession>A0A158KD76</accession>
<name>A0A158KD76_9BURK</name>
<reference evidence="3" key="1">
    <citation type="submission" date="2016-01" db="EMBL/GenBank/DDBJ databases">
        <authorList>
            <person name="Peeters C."/>
        </authorList>
    </citation>
    <scope>NUCLEOTIDE SEQUENCE [LARGE SCALE GENOMIC DNA]</scope>
    <source>
        <strain evidence="3">LMG 22940</strain>
    </source>
</reference>
<keyword evidence="2" id="KW-0732">Signal</keyword>
<comment type="caution">
    <text evidence="3">The sequence shown here is derived from an EMBL/GenBank/DDBJ whole genome shotgun (WGS) entry which is preliminary data.</text>
</comment>
<evidence type="ECO:0000313" key="3">
    <source>
        <dbReference type="EMBL" id="SAL79086.1"/>
    </source>
</evidence>
<keyword evidence="4" id="KW-1185">Reference proteome</keyword>
<gene>
    <name evidence="3" type="ORF">AWB68_05561</name>
</gene>
<dbReference type="InterPro" id="IPR025421">
    <property type="entry name" value="DUF4148"/>
</dbReference>
<evidence type="ECO:0000256" key="1">
    <source>
        <dbReference type="SAM" id="MobiDB-lite"/>
    </source>
</evidence>
<dbReference type="RefSeq" id="WP_374729615.1">
    <property type="nucleotide sequence ID" value="NZ_FCON02000082.1"/>
</dbReference>
<sequence length="108" mass="10894">MMKSLIYAAVTASVLAVPLVSFAQSDSPVTRQQVRSELKALEQAGYTPGGGDEPNYPTNIQAAEARISPSEAATGYGGVTSGSSASGGGTAIRPASPADMNKLYSGGQ</sequence>
<dbReference type="EMBL" id="FCON02000082">
    <property type="protein sequence ID" value="SAL79086.1"/>
    <property type="molecule type" value="Genomic_DNA"/>
</dbReference>
<evidence type="ECO:0000256" key="2">
    <source>
        <dbReference type="SAM" id="SignalP"/>
    </source>
</evidence>
<proteinExistence type="predicted"/>
<feature type="region of interest" description="Disordered" evidence="1">
    <location>
        <begin position="71"/>
        <end position="108"/>
    </location>
</feature>
<dbReference type="Proteomes" id="UP000054770">
    <property type="component" value="Unassembled WGS sequence"/>
</dbReference>
<organism evidence="3 4">
    <name type="scientific">Caballeronia choica</name>
    <dbReference type="NCBI Taxonomy" id="326476"/>
    <lineage>
        <taxon>Bacteria</taxon>
        <taxon>Pseudomonadati</taxon>
        <taxon>Pseudomonadota</taxon>
        <taxon>Betaproteobacteria</taxon>
        <taxon>Burkholderiales</taxon>
        <taxon>Burkholderiaceae</taxon>
        <taxon>Caballeronia</taxon>
    </lineage>
</organism>
<dbReference type="Pfam" id="PF13663">
    <property type="entry name" value="DUF4148"/>
    <property type="match status" value="1"/>
</dbReference>
<evidence type="ECO:0000313" key="4">
    <source>
        <dbReference type="Proteomes" id="UP000054770"/>
    </source>
</evidence>
<dbReference type="AlphaFoldDB" id="A0A158KD76"/>
<feature type="compositionally biased region" description="Gly residues" evidence="1">
    <location>
        <begin position="75"/>
        <end position="90"/>
    </location>
</feature>
<protein>
    <submittedName>
        <fullName evidence="3">Membrane protein</fullName>
    </submittedName>
</protein>
<feature type="signal peptide" evidence="2">
    <location>
        <begin position="1"/>
        <end position="23"/>
    </location>
</feature>